<keyword evidence="3" id="KW-1185">Reference proteome</keyword>
<evidence type="ECO:0000313" key="3">
    <source>
        <dbReference type="Proteomes" id="UP000716906"/>
    </source>
</evidence>
<feature type="transmembrane region" description="Helical" evidence="1">
    <location>
        <begin position="46"/>
        <end position="66"/>
    </location>
</feature>
<protein>
    <recommendedName>
        <fullName evidence="4">ABC-2 family transporter protein</fullName>
    </recommendedName>
</protein>
<keyword evidence="1" id="KW-0472">Membrane</keyword>
<gene>
    <name evidence="2" type="ORF">H7U36_10520</name>
</gene>
<evidence type="ECO:0000256" key="1">
    <source>
        <dbReference type="SAM" id="Phobius"/>
    </source>
</evidence>
<feature type="transmembrane region" description="Helical" evidence="1">
    <location>
        <begin position="216"/>
        <end position="237"/>
    </location>
</feature>
<organism evidence="2 3">
    <name type="scientific">Faecalicatena fissicatena</name>
    <dbReference type="NCBI Taxonomy" id="290055"/>
    <lineage>
        <taxon>Bacteria</taxon>
        <taxon>Bacillati</taxon>
        <taxon>Bacillota</taxon>
        <taxon>Clostridia</taxon>
        <taxon>Lachnospirales</taxon>
        <taxon>Lachnospiraceae</taxon>
        <taxon>Faecalicatena</taxon>
    </lineage>
</organism>
<evidence type="ECO:0008006" key="4">
    <source>
        <dbReference type="Google" id="ProtNLM"/>
    </source>
</evidence>
<keyword evidence="1" id="KW-1133">Transmembrane helix</keyword>
<feature type="transmembrane region" description="Helical" evidence="1">
    <location>
        <begin position="169"/>
        <end position="190"/>
    </location>
</feature>
<sequence>MKKILKYQCFDLAKALVVYYLVIILIIALAVVGLNVTGSTKRGGLGFSSEFFCFIVGLCMFREYFYLFMQNSVSRKKIFAGACMCLVVLSAVMSIMDVLALHVFEALPGSNITYMTLSSTLYYGYMTSAGPVLRLLIELVITFLLMYAFFVVGYLISICFYRSPKSGKIGIAVGLPLLVVGGIPVLMVAFPEVFARLMSLFLFCMGYSDTSNGNPFIGMVSLTVFSLVITGISYRAVKGAQI</sequence>
<keyword evidence="1" id="KW-0812">Transmembrane</keyword>
<feature type="transmembrane region" description="Helical" evidence="1">
    <location>
        <begin position="12"/>
        <end position="34"/>
    </location>
</feature>
<feature type="transmembrane region" description="Helical" evidence="1">
    <location>
        <begin position="78"/>
        <end position="104"/>
    </location>
</feature>
<dbReference type="Proteomes" id="UP000716906">
    <property type="component" value="Unassembled WGS sequence"/>
</dbReference>
<reference evidence="2 3" key="1">
    <citation type="journal article" date="2021" name="Sci. Rep.">
        <title>The distribution of antibiotic resistance genes in chicken gut microbiota commensals.</title>
        <authorList>
            <person name="Juricova H."/>
            <person name="Matiasovicova J."/>
            <person name="Kubasova T."/>
            <person name="Cejkova D."/>
            <person name="Rychlik I."/>
        </authorList>
    </citation>
    <scope>NUCLEOTIDE SEQUENCE [LARGE SCALE GENOMIC DNA]</scope>
    <source>
        <strain evidence="2 3">An773</strain>
    </source>
</reference>
<dbReference type="EMBL" id="JACLYY010000009">
    <property type="protein sequence ID" value="MBM6738527.1"/>
    <property type="molecule type" value="Genomic_DNA"/>
</dbReference>
<feature type="transmembrane region" description="Helical" evidence="1">
    <location>
        <begin position="135"/>
        <end position="157"/>
    </location>
</feature>
<proteinExistence type="predicted"/>
<dbReference type="RefSeq" id="WP_033126049.1">
    <property type="nucleotide sequence ID" value="NZ_JACLYY010000009.1"/>
</dbReference>
<comment type="caution">
    <text evidence="2">The sequence shown here is derived from an EMBL/GenBank/DDBJ whole genome shotgun (WGS) entry which is preliminary data.</text>
</comment>
<evidence type="ECO:0000313" key="2">
    <source>
        <dbReference type="EMBL" id="MBM6738527.1"/>
    </source>
</evidence>
<name>A0ABS2EAC4_9FIRM</name>
<accession>A0ABS2EAC4</accession>